<dbReference type="InterPro" id="IPR000169">
    <property type="entry name" value="Pept_cys_AS"/>
</dbReference>
<dbReference type="PROSITE" id="PS00139">
    <property type="entry name" value="THIOL_PROTEASE_CYS"/>
    <property type="match status" value="1"/>
</dbReference>
<reference evidence="6" key="2">
    <citation type="submission" date="2022-04" db="EMBL/GenBank/DDBJ databases">
        <title>Complete Genome Sequence of Flavobacterium sediminilitoris YSM-43, Isolated from a Tidal Sediment.</title>
        <authorList>
            <person name="Lee P.A."/>
        </authorList>
    </citation>
    <scope>NUCLEOTIDE SEQUENCE</scope>
    <source>
        <strain evidence="6">YSM-43</strain>
    </source>
</reference>
<evidence type="ECO:0000313" key="7">
    <source>
        <dbReference type="Proteomes" id="UP000830454"/>
    </source>
</evidence>
<keyword evidence="4" id="KW-0031">Aminopeptidase</keyword>
<accession>A0ABY4HM51</accession>
<keyword evidence="3 4" id="KW-0788">Thiol protease</keyword>
<dbReference type="RefSeq" id="WP_246915692.1">
    <property type="nucleotide sequence ID" value="NZ_CP090145.1"/>
</dbReference>
<keyword evidence="2 4" id="KW-0378">Hydrolase</keyword>
<evidence type="ECO:0000256" key="4">
    <source>
        <dbReference type="PIRNR" id="PIRNR005700"/>
    </source>
</evidence>
<evidence type="ECO:0000256" key="1">
    <source>
        <dbReference type="ARBA" id="ARBA00022670"/>
    </source>
</evidence>
<dbReference type="InterPro" id="IPR038765">
    <property type="entry name" value="Papain-like_cys_pep_sf"/>
</dbReference>
<dbReference type="Proteomes" id="UP000830454">
    <property type="component" value="Chromosome"/>
</dbReference>
<keyword evidence="7" id="KW-1185">Reference proteome</keyword>
<gene>
    <name evidence="6" type="ORF">LXD69_12730</name>
</gene>
<sequence length="372" mass="41944">MKNKYLGLLLVSGMFCVNAQEYEFQSVIELETTPVISQGQTGTCWSFSTSSFLESEITRLTGKTVDLSEMYQVRNTYPKKAENYVMRQGKAQFSEGGLSHDVLNSVANYGLVPVSVYTGLTEEEKTHNHAEMVAVLEAMVKTYVANPAKKLSPKWKSAINAVLDTYLGENPNDFVFEGEKYTPKSFMEKMKIKPENYVTLTSFTHHENYKSFILNIPDNFSNGSMYNLPLDEFVSNIDYALSKGYSLALDCDVSEKTFSAKNGVAFIPQIEDDAKKGLTEIIEEMNVSAEYRQAEFENFETTDDHLMHIVGTVKDQKGNLYYKIKNSWGSDEKKVANGGYLYMSVPYVKLKAISVLVHKDGLEKKTKKALQL</sequence>
<evidence type="ECO:0000313" key="6">
    <source>
        <dbReference type="EMBL" id="UOX32899.1"/>
    </source>
</evidence>
<dbReference type="SUPFAM" id="SSF54001">
    <property type="entry name" value="Cysteine proteinases"/>
    <property type="match status" value="1"/>
</dbReference>
<evidence type="ECO:0000256" key="2">
    <source>
        <dbReference type="ARBA" id="ARBA00022801"/>
    </source>
</evidence>
<dbReference type="EMBL" id="CP090145">
    <property type="protein sequence ID" value="UOX32899.1"/>
    <property type="molecule type" value="Genomic_DNA"/>
</dbReference>
<dbReference type="PANTHER" id="PTHR10363:SF2">
    <property type="entry name" value="BLEOMYCIN HYDROLASE"/>
    <property type="match status" value="1"/>
</dbReference>
<dbReference type="Gene3D" id="3.90.70.10">
    <property type="entry name" value="Cysteine proteinases"/>
    <property type="match status" value="1"/>
</dbReference>
<dbReference type="InterPro" id="IPR004134">
    <property type="entry name" value="Peptidase_C1B"/>
</dbReference>
<keyword evidence="1 4" id="KW-0645">Protease</keyword>
<dbReference type="Pfam" id="PF03051">
    <property type="entry name" value="Peptidase_C1_2"/>
    <property type="match status" value="1"/>
</dbReference>
<keyword evidence="5" id="KW-0732">Signal</keyword>
<name>A0ABY4HM51_9FLAO</name>
<dbReference type="PIRSF" id="PIRSF005700">
    <property type="entry name" value="PepC"/>
    <property type="match status" value="1"/>
</dbReference>
<organism evidence="6 7">
    <name type="scientific">Flavobacterium sediminilitoris</name>
    <dbReference type="NCBI Taxonomy" id="2024526"/>
    <lineage>
        <taxon>Bacteria</taxon>
        <taxon>Pseudomonadati</taxon>
        <taxon>Bacteroidota</taxon>
        <taxon>Flavobacteriia</taxon>
        <taxon>Flavobacteriales</taxon>
        <taxon>Flavobacteriaceae</taxon>
        <taxon>Flavobacterium</taxon>
    </lineage>
</organism>
<evidence type="ECO:0000256" key="5">
    <source>
        <dbReference type="SAM" id="SignalP"/>
    </source>
</evidence>
<protein>
    <recommendedName>
        <fullName evidence="4">Aminopeptidase</fullName>
    </recommendedName>
</protein>
<dbReference type="PANTHER" id="PTHR10363">
    <property type="entry name" value="BLEOMYCIN HYDROLASE"/>
    <property type="match status" value="1"/>
</dbReference>
<evidence type="ECO:0000256" key="3">
    <source>
        <dbReference type="ARBA" id="ARBA00022807"/>
    </source>
</evidence>
<comment type="similarity">
    <text evidence="4">Belongs to the peptidase C1 family.</text>
</comment>
<feature type="chain" id="PRO_5045975048" description="Aminopeptidase" evidence="5">
    <location>
        <begin position="20"/>
        <end position="372"/>
    </location>
</feature>
<feature type="signal peptide" evidence="5">
    <location>
        <begin position="1"/>
        <end position="19"/>
    </location>
</feature>
<reference evidence="6" key="1">
    <citation type="submission" date="2021-12" db="EMBL/GenBank/DDBJ databases">
        <authorList>
            <person name="Cha I.-T."/>
            <person name="Lee K.-E."/>
            <person name="Park S.-J."/>
        </authorList>
    </citation>
    <scope>NUCLEOTIDE SEQUENCE</scope>
    <source>
        <strain evidence="6">YSM-43</strain>
    </source>
</reference>
<proteinExistence type="inferred from homology"/>